<gene>
    <name evidence="2" type="ORF">Clacol_002519</name>
</gene>
<comment type="caution">
    <text evidence="2">The sequence shown here is derived from an EMBL/GenBank/DDBJ whole genome shotgun (WGS) entry which is preliminary data.</text>
</comment>
<name>A0AAV5A6P3_9AGAM</name>
<feature type="region of interest" description="Disordered" evidence="1">
    <location>
        <begin position="292"/>
        <end position="313"/>
    </location>
</feature>
<dbReference type="EMBL" id="BPWL01000003">
    <property type="protein sequence ID" value="GJJ08308.1"/>
    <property type="molecule type" value="Genomic_DNA"/>
</dbReference>
<reference evidence="2" key="1">
    <citation type="submission" date="2021-10" db="EMBL/GenBank/DDBJ databases">
        <title>De novo Genome Assembly of Clathrus columnatus (Basidiomycota, Fungi) Using Illumina and Nanopore Sequence Data.</title>
        <authorList>
            <person name="Ogiso-Tanaka E."/>
            <person name="Itagaki H."/>
            <person name="Hosoya T."/>
            <person name="Hosaka K."/>
        </authorList>
    </citation>
    <scope>NUCLEOTIDE SEQUENCE</scope>
    <source>
        <strain evidence="2">MO-923</strain>
    </source>
</reference>
<proteinExistence type="predicted"/>
<dbReference type="AlphaFoldDB" id="A0AAV5A6P3"/>
<accession>A0AAV5A6P3</accession>
<organism evidence="2 3">
    <name type="scientific">Clathrus columnatus</name>
    <dbReference type="NCBI Taxonomy" id="1419009"/>
    <lineage>
        <taxon>Eukaryota</taxon>
        <taxon>Fungi</taxon>
        <taxon>Dikarya</taxon>
        <taxon>Basidiomycota</taxon>
        <taxon>Agaricomycotina</taxon>
        <taxon>Agaricomycetes</taxon>
        <taxon>Phallomycetidae</taxon>
        <taxon>Phallales</taxon>
        <taxon>Clathraceae</taxon>
        <taxon>Clathrus</taxon>
    </lineage>
</organism>
<evidence type="ECO:0000313" key="2">
    <source>
        <dbReference type="EMBL" id="GJJ08308.1"/>
    </source>
</evidence>
<dbReference type="Proteomes" id="UP001050691">
    <property type="component" value="Unassembled WGS sequence"/>
</dbReference>
<sequence length="786" mass="87255">MKTSRTAKYNETVDSNTKIFNDMIKRLDSTDQSKVFLDVVCTLEAWLRVDKAYYSQARPMIVTLLETAMMFLSRLFNLKDGAHIDIPQCPPETQSQLFAYVKLLLTVKQYEYFFREDDGLQERLSNVLNTIWFNNKPQPVAFQSRYPTTSSSSTSVGLINTPESRAESMVDNNSPTSLSPSYKQPESPEQVSKQAGMKPSFIVQSQPTDTTISRVVNQSEPTPNSHGPSSHPATSLQITPRVVTSTSPNVLSSTKTTSKVNRLLSLAKVDKEGWKKGKASRTPETDLLKEQSIRERSIETQTESLPPSPITPKVVVSRQTEQKSLWNSNPAKISSSVREIDRIGINSTSIEKVPVFVPPTRVIIHEPRETALTAVIPESPLEDASTSGSVSQKTLGHSTDAPAQVIGPQYVPEISVVGSAASDLCSLQNETSEYFPQHEGPCDDTQMTNTPNEQTTVSRPRRLFNFSGAEATRLIDSSKHFLLRSKNELQPVIASQVATRFVDALQDFISVKHATVKTLFKPDTCINTPPASDKSSKVDLFPLKRARSSTTDGGMPSPVRRKLDLAKIIPDDIEDERRKFIRPLSLANQSQPFCHPDTPYETICVLAGLDGPFNENSSFEIGDEQYIRARRWADRYSLFDKSLPSLSFTLTCTVIPDLAAYPEEKTGEDVLCSLPIEWPQDGGLYITVQTDNTPPTSLAIAPPFWMRNSGPIDLTAYIGLKTTITFTSDRGFSKYVFALRLHPPTDSQLLEFHHASSLLSSPSDPSPDPWIETLSPVRSFLAELSL</sequence>
<feature type="region of interest" description="Disordered" evidence="1">
    <location>
        <begin position="165"/>
        <end position="198"/>
    </location>
</feature>
<evidence type="ECO:0000256" key="1">
    <source>
        <dbReference type="SAM" id="MobiDB-lite"/>
    </source>
</evidence>
<feature type="compositionally biased region" description="Polar residues" evidence="1">
    <location>
        <begin position="170"/>
        <end position="193"/>
    </location>
</feature>
<keyword evidence="3" id="KW-1185">Reference proteome</keyword>
<evidence type="ECO:0000313" key="3">
    <source>
        <dbReference type="Proteomes" id="UP001050691"/>
    </source>
</evidence>
<feature type="region of interest" description="Disordered" evidence="1">
    <location>
        <begin position="216"/>
        <end position="237"/>
    </location>
</feature>
<protein>
    <submittedName>
        <fullName evidence="2">Uncharacterized protein</fullName>
    </submittedName>
</protein>